<reference evidence="4" key="1">
    <citation type="journal article" date="2015" name="Genome Announc.">
        <title>Draft Genome Sequence of Anaerolineae Strain TC1, a Novel Isolate from a Methanogenic Wastewater Treatment System.</title>
        <authorList>
            <person name="Matsuura N."/>
            <person name="Tourlousse D.M."/>
            <person name="Sun L."/>
            <person name="Toyonaga M."/>
            <person name="Kuroda K."/>
            <person name="Ohashi A."/>
            <person name="Cruz R."/>
            <person name="Yamaguchi T."/>
            <person name="Sekiguchi Y."/>
        </authorList>
    </citation>
    <scope>NUCLEOTIDE SEQUENCE [LARGE SCALE GENOMIC DNA]</scope>
    <source>
        <strain evidence="4">TC1</strain>
    </source>
</reference>
<sequence length="228" mass="24728">MKIQITWLGHSAFLFDFDGYRVLTDPYLNDNPAAVCKETEIETDSILVSHGHGDHVGDTVKIARRCQAEVISNTEICKWLSANGVEKTLPLYHSGTRQLPFGSVKAVSAVHGSASPDGGYGGLALGFILTAKDGRKIYFAGDTGLFGDMTLIGEEGIDVAFLPIGDIYTMGPLDSIRAVNLIKPGIVIPMHYNTWDRIAVDIQSWEKAVKEKTTAQPLVLQAVKPVSI</sequence>
<dbReference type="Gene3D" id="3.60.15.10">
    <property type="entry name" value="Ribonuclease Z/Hydroxyacylglutathione hydrolase-like"/>
    <property type="match status" value="1"/>
</dbReference>
<dbReference type="Proteomes" id="UP000053370">
    <property type="component" value="Unassembled WGS sequence"/>
</dbReference>
<gene>
    <name evidence="4" type="ORF">ATC1_13136</name>
</gene>
<dbReference type="InterPro" id="IPR001279">
    <property type="entry name" value="Metallo-B-lactamas"/>
</dbReference>
<evidence type="ECO:0000256" key="2">
    <source>
        <dbReference type="HAMAP-Rule" id="MF_00457"/>
    </source>
</evidence>
<proteinExistence type="inferred from homology"/>
<dbReference type="InterPro" id="IPR036866">
    <property type="entry name" value="RibonucZ/Hydroxyglut_hydro"/>
</dbReference>
<name>A0A0S7BIH5_9CHLR</name>
<dbReference type="PANTHER" id="PTHR43546:SF3">
    <property type="entry name" value="UPF0173 METAL-DEPENDENT HYDROLASE MJ1163"/>
    <property type="match status" value="1"/>
</dbReference>
<feature type="domain" description="Metallo-beta-lactamase" evidence="3">
    <location>
        <begin position="9"/>
        <end position="191"/>
    </location>
</feature>
<evidence type="ECO:0000256" key="1">
    <source>
        <dbReference type="ARBA" id="ARBA00022801"/>
    </source>
</evidence>
<dbReference type="SMART" id="SM00849">
    <property type="entry name" value="Lactamase_B"/>
    <property type="match status" value="1"/>
</dbReference>
<dbReference type="GO" id="GO:0016787">
    <property type="term" value="F:hydrolase activity"/>
    <property type="evidence" value="ECO:0007669"/>
    <property type="project" value="UniProtKB-UniRule"/>
</dbReference>
<dbReference type="InterPro" id="IPR050114">
    <property type="entry name" value="UPF0173_UPF0282_UlaG_hydrolase"/>
</dbReference>
<dbReference type="NCBIfam" id="NF001911">
    <property type="entry name" value="PRK00685.1"/>
    <property type="match status" value="1"/>
</dbReference>
<dbReference type="PANTHER" id="PTHR43546">
    <property type="entry name" value="UPF0173 METAL-DEPENDENT HYDROLASE MJ1163-RELATED"/>
    <property type="match status" value="1"/>
</dbReference>
<protein>
    <recommendedName>
        <fullName evidence="2">UPF0173 metal-dependent hydrolase ATC1_13136</fullName>
    </recommendedName>
</protein>
<accession>A0A0S7BIH5</accession>
<dbReference type="EMBL" id="DF968181">
    <property type="protein sequence ID" value="GAP40170.1"/>
    <property type="molecule type" value="Genomic_DNA"/>
</dbReference>
<evidence type="ECO:0000313" key="5">
    <source>
        <dbReference type="Proteomes" id="UP000053370"/>
    </source>
</evidence>
<dbReference type="RefSeq" id="WP_062279234.1">
    <property type="nucleotide sequence ID" value="NZ_DF968181.1"/>
</dbReference>
<dbReference type="AlphaFoldDB" id="A0A0S7BIH5"/>
<dbReference type="InterPro" id="IPR022877">
    <property type="entry name" value="UPF0173"/>
</dbReference>
<comment type="similarity">
    <text evidence="2">Belongs to the UPF0173 family.</text>
</comment>
<dbReference type="Pfam" id="PF13483">
    <property type="entry name" value="Lactamase_B_3"/>
    <property type="match status" value="1"/>
</dbReference>
<keyword evidence="1 2" id="KW-0378">Hydrolase</keyword>
<organism evidence="4">
    <name type="scientific">Flexilinea flocculi</name>
    <dbReference type="NCBI Taxonomy" id="1678840"/>
    <lineage>
        <taxon>Bacteria</taxon>
        <taxon>Bacillati</taxon>
        <taxon>Chloroflexota</taxon>
        <taxon>Anaerolineae</taxon>
        <taxon>Anaerolineales</taxon>
        <taxon>Anaerolineaceae</taxon>
        <taxon>Flexilinea</taxon>
    </lineage>
</organism>
<evidence type="ECO:0000313" key="4">
    <source>
        <dbReference type="EMBL" id="GAP40170.1"/>
    </source>
</evidence>
<dbReference type="HAMAP" id="MF_00457">
    <property type="entry name" value="UPF0173"/>
    <property type="match status" value="1"/>
</dbReference>
<dbReference type="OrthoDB" id="9805728at2"/>
<evidence type="ECO:0000259" key="3">
    <source>
        <dbReference type="SMART" id="SM00849"/>
    </source>
</evidence>
<keyword evidence="5" id="KW-1185">Reference proteome</keyword>
<dbReference type="STRING" id="1678840.ATC1_13136"/>
<dbReference type="SUPFAM" id="SSF56281">
    <property type="entry name" value="Metallo-hydrolase/oxidoreductase"/>
    <property type="match status" value="1"/>
</dbReference>